<gene>
    <name evidence="2" type="ORF">SMC5_06545</name>
    <name evidence="1" type="ORF">SMC6_05790</name>
</gene>
<organism evidence="1 3">
    <name type="scientific">Candidatus Cryosericum odellii</name>
    <dbReference type="NCBI Taxonomy" id="2290917"/>
    <lineage>
        <taxon>Bacteria</taxon>
        <taxon>Pseudomonadati</taxon>
        <taxon>Caldisericota/Cryosericota group</taxon>
        <taxon>Candidatus Cryosericota</taxon>
        <taxon>Candidatus Cryosericia</taxon>
        <taxon>Candidatus Cryosericales</taxon>
        <taxon>Candidatus Cryosericaceae</taxon>
        <taxon>Candidatus Cryosericum</taxon>
    </lineage>
</organism>
<evidence type="ECO:0000313" key="1">
    <source>
        <dbReference type="EMBL" id="RIE07713.1"/>
    </source>
</evidence>
<dbReference type="Proteomes" id="UP000266489">
    <property type="component" value="Unassembled WGS sequence"/>
</dbReference>
<dbReference type="RefSeq" id="WP_119120064.1">
    <property type="nucleotide sequence ID" value="NZ_QXIT01000093.1"/>
</dbReference>
<comment type="caution">
    <text evidence="1">The sequence shown here is derived from an EMBL/GenBank/DDBJ whole genome shotgun (WGS) entry which is preliminary data.</text>
</comment>
<keyword evidence="3" id="KW-1185">Reference proteome</keyword>
<dbReference type="Proteomes" id="UP000266260">
    <property type="component" value="Unassembled WGS sequence"/>
</dbReference>
<evidence type="ECO:0000313" key="2">
    <source>
        <dbReference type="EMBL" id="RIE09928.1"/>
    </source>
</evidence>
<protein>
    <submittedName>
        <fullName evidence="1">Uncharacterized protein</fullName>
    </submittedName>
</protein>
<dbReference type="EMBL" id="QXIT01000093">
    <property type="protein sequence ID" value="RIE07713.1"/>
    <property type="molecule type" value="Genomic_DNA"/>
</dbReference>
<proteinExistence type="predicted"/>
<sequence>MRTFTETDLCGLTRQNGESREQVAMASDAHSTLVVHSASGHSGKTTICRSLVRDLPFEVYIKLSRHSLHLATHSLAAGTLPIEGGDTGRLSQSERSPWLRPLRDIILLDGPHQETDEAVATILQQWPLETRVLIEGNCSSVPERSRYMYVLCCPLLQSAKPNMGIMASRADLLVVNRFPGCTPAEEAGLLALLRDWNPRANQISGSVQDTVFIETVEAAVLDLLPLLHSA</sequence>
<evidence type="ECO:0000313" key="4">
    <source>
        <dbReference type="Proteomes" id="UP000266489"/>
    </source>
</evidence>
<reference evidence="3 4" key="1">
    <citation type="submission" date="2018-09" db="EMBL/GenBank/DDBJ databases">
        <title>Discovery and Ecogenomic Context for Candidatus Cryosericales, a Global Caldiserica Order Active in Thawing Permafrost.</title>
        <authorList>
            <person name="Martinez M.A."/>
            <person name="Woodcroft B.J."/>
            <person name="Ignacio Espinoza J.C."/>
            <person name="Zayed A."/>
            <person name="Singleton C.M."/>
            <person name="Boyd J."/>
            <person name="Li Y.-F."/>
            <person name="Purvine S."/>
            <person name="Maughan H."/>
            <person name="Hodgkins S.B."/>
            <person name="Anderson D."/>
            <person name="Sederholm M."/>
            <person name="Temperton B."/>
            <person name="Saleska S.R."/>
            <person name="Tyson G.W."/>
            <person name="Rich V.I."/>
        </authorList>
    </citation>
    <scope>NUCLEOTIDE SEQUENCE [LARGE SCALE GENOMIC DNA]</scope>
    <source>
        <strain evidence="2 4">SMC5</strain>
        <strain evidence="1 3">SMC6</strain>
    </source>
</reference>
<dbReference type="OrthoDB" id="9804599at2"/>
<evidence type="ECO:0000313" key="3">
    <source>
        <dbReference type="Proteomes" id="UP000266260"/>
    </source>
</evidence>
<accession>A0A398CYV2</accession>
<accession>A0A398DCB7</accession>
<dbReference type="EMBL" id="QXIU01000157">
    <property type="protein sequence ID" value="RIE09928.1"/>
    <property type="molecule type" value="Genomic_DNA"/>
</dbReference>
<dbReference type="AlphaFoldDB" id="A0A398CYV2"/>
<name>A0A398CYV2_9BACT</name>